<keyword evidence="2" id="KW-1185">Reference proteome</keyword>
<accession>A0A9W6KS20</accession>
<organism evidence="1 2">
    <name type="scientific">Dactylosporangium matsuzakiense</name>
    <dbReference type="NCBI Taxonomy" id="53360"/>
    <lineage>
        <taxon>Bacteria</taxon>
        <taxon>Bacillati</taxon>
        <taxon>Actinomycetota</taxon>
        <taxon>Actinomycetes</taxon>
        <taxon>Micromonosporales</taxon>
        <taxon>Micromonosporaceae</taxon>
        <taxon>Dactylosporangium</taxon>
    </lineage>
</organism>
<dbReference type="AlphaFoldDB" id="A0A9W6KS20"/>
<proteinExistence type="predicted"/>
<dbReference type="EMBL" id="BSFP01000058">
    <property type="protein sequence ID" value="GLL05481.1"/>
    <property type="molecule type" value="Genomic_DNA"/>
</dbReference>
<dbReference type="Proteomes" id="UP001143480">
    <property type="component" value="Unassembled WGS sequence"/>
</dbReference>
<protein>
    <submittedName>
        <fullName evidence="1">Uncharacterized protein</fullName>
    </submittedName>
</protein>
<sequence length="171" mass="19588">MLRQRRGYGGLVLDLSRVDLEEIATALADQTAYEYRYLINPQTGVIVFWTSDTGIDGQTPVDLDELDLICIDPLPSYVWYQDMADFADRVSDEQARRQLARAIRGEGAFRRFNNELYEQYPALLPVWTAFRDTRARHRAVDWLQANSLIDSDTATRYRAAHPEPEVTATTA</sequence>
<evidence type="ECO:0000313" key="1">
    <source>
        <dbReference type="EMBL" id="GLL05481.1"/>
    </source>
</evidence>
<evidence type="ECO:0000313" key="2">
    <source>
        <dbReference type="Proteomes" id="UP001143480"/>
    </source>
</evidence>
<dbReference type="Pfam" id="PF03682">
    <property type="entry name" value="UPF0158"/>
    <property type="match status" value="1"/>
</dbReference>
<dbReference type="InterPro" id="IPR005361">
    <property type="entry name" value="UPF0158"/>
</dbReference>
<reference evidence="1" key="1">
    <citation type="journal article" date="2014" name="Int. J. Syst. Evol. Microbiol.">
        <title>Complete genome sequence of Corynebacterium casei LMG S-19264T (=DSM 44701T), isolated from a smear-ripened cheese.</title>
        <authorList>
            <consortium name="US DOE Joint Genome Institute (JGI-PGF)"/>
            <person name="Walter F."/>
            <person name="Albersmeier A."/>
            <person name="Kalinowski J."/>
            <person name="Ruckert C."/>
        </authorList>
    </citation>
    <scope>NUCLEOTIDE SEQUENCE</scope>
    <source>
        <strain evidence="1">VKM Ac-1321</strain>
    </source>
</reference>
<comment type="caution">
    <text evidence="1">The sequence shown here is derived from an EMBL/GenBank/DDBJ whole genome shotgun (WGS) entry which is preliminary data.</text>
</comment>
<reference evidence="1" key="2">
    <citation type="submission" date="2023-01" db="EMBL/GenBank/DDBJ databases">
        <authorList>
            <person name="Sun Q."/>
            <person name="Evtushenko L."/>
        </authorList>
    </citation>
    <scope>NUCLEOTIDE SEQUENCE</scope>
    <source>
        <strain evidence="1">VKM Ac-1321</strain>
    </source>
</reference>
<gene>
    <name evidence="1" type="ORF">GCM10017581_072280</name>
</gene>
<name>A0A9W6KS20_9ACTN</name>